<evidence type="ECO:0000256" key="1">
    <source>
        <dbReference type="ARBA" id="ARBA00006927"/>
    </source>
</evidence>
<dbReference type="InterPro" id="IPR008709">
    <property type="entry name" value="Neurochondrin"/>
</dbReference>
<organism evidence="3 4">
    <name type="scientific">Eptatretus burgeri</name>
    <name type="common">Inshore hagfish</name>
    <dbReference type="NCBI Taxonomy" id="7764"/>
    <lineage>
        <taxon>Eukaryota</taxon>
        <taxon>Metazoa</taxon>
        <taxon>Chordata</taxon>
        <taxon>Craniata</taxon>
        <taxon>Vertebrata</taxon>
        <taxon>Cyclostomata</taxon>
        <taxon>Myxini</taxon>
        <taxon>Myxiniformes</taxon>
        <taxon>Myxinidae</taxon>
        <taxon>Eptatretinae</taxon>
        <taxon>Eptatretus</taxon>
    </lineage>
</organism>
<sequence>CVCCGLLYTSGGELSLVCLVYTSRGITKLVRAEDTDTQTRRRIFDAIGFTFLNRLLSTACVHEGCSQEMYRGLALTLLACFCTDPDLSLHPQVTNKIPVFCDILCSDSALADETDATDRTSMMNDACQCLKALCDSAEGQRHLVLKGAIPRLCTAIVNRRMEMRECEDILRRLLDDMPEKCWKGNEDCLLSTLESLSSWFCECEDAGKFKVCEVLVSFLPPREVFEKQKNTCSFSRNIYSGLSAVLHCRLGDSHRESAMKLTSRMLVLYDVAWIVETNKRLKMKFLALIVNLACIDVRMYLEDRDMQAVLDKRDALLASYSILEVAVALLAAMEFETVHSWCVQVLQIMQEAFLAIIHFLKQEGERQMAEPFVFASVRVLAAWMAEESCVLQPDVLKIAPFLVCYSRRLHNGGSEADRLTSKMAGLTFSPSELAPSMDVLRLLLPGFCHLSAEEDSRKVLIQNDMHVLLKDYLEKHLETSSSVLLDNVEKRDQWEVSLGCLCGIFLNLVVSDVDLVRKDGTFEHLLEVLIKHSPTFIRCGHFLVLRANLTALGFMLSRVLAGSPLLSDPRSRDFFSACIHHLSEAYQFEDAHKDGTTLTISTKYQPVWSEISDLWLLAVQALSECFGKLPGLALLVLECGWLEHVCSLLTAGCPAVINAEVVQVLQSLLVEAEHHSDECREYMNHNDTVLRCMSRVP</sequence>
<dbReference type="Pfam" id="PF05536">
    <property type="entry name" value="Neurochondrin"/>
    <property type="match status" value="1"/>
</dbReference>
<evidence type="ECO:0000256" key="2">
    <source>
        <dbReference type="ARBA" id="ARBA00018324"/>
    </source>
</evidence>
<comment type="similarity">
    <text evidence="1">Belongs to the neurochondrin family.</text>
</comment>
<dbReference type="GO" id="GO:0030425">
    <property type="term" value="C:dendrite"/>
    <property type="evidence" value="ECO:0007669"/>
    <property type="project" value="TreeGrafter"/>
</dbReference>
<protein>
    <recommendedName>
        <fullName evidence="2">Neurochondrin</fullName>
    </recommendedName>
</protein>
<dbReference type="GO" id="GO:0048168">
    <property type="term" value="P:regulation of neuronal synaptic plasticity"/>
    <property type="evidence" value="ECO:0007669"/>
    <property type="project" value="TreeGrafter"/>
</dbReference>
<dbReference type="PANTHER" id="PTHR13109">
    <property type="entry name" value="NEUROCHONDRIN"/>
    <property type="match status" value="1"/>
</dbReference>
<dbReference type="Proteomes" id="UP000694388">
    <property type="component" value="Unplaced"/>
</dbReference>
<reference evidence="3" key="1">
    <citation type="submission" date="2025-08" db="UniProtKB">
        <authorList>
            <consortium name="Ensembl"/>
        </authorList>
    </citation>
    <scope>IDENTIFICATION</scope>
</reference>
<evidence type="ECO:0000313" key="3">
    <source>
        <dbReference type="Ensembl" id="ENSEBUP00000027955.1"/>
    </source>
</evidence>
<accession>A0A8C4RC71</accession>
<dbReference type="GeneTree" id="ENSGT00390000013601"/>
<keyword evidence="4" id="KW-1185">Reference proteome</keyword>
<dbReference type="PANTHER" id="PTHR13109:SF7">
    <property type="entry name" value="NEUROCHONDRIN"/>
    <property type="match status" value="1"/>
</dbReference>
<dbReference type="InterPro" id="IPR016024">
    <property type="entry name" value="ARM-type_fold"/>
</dbReference>
<dbReference type="Ensembl" id="ENSEBUT00000028531.1">
    <property type="protein sequence ID" value="ENSEBUP00000027955.1"/>
    <property type="gene ID" value="ENSEBUG00000017084.1"/>
</dbReference>
<dbReference type="InterPro" id="IPR011989">
    <property type="entry name" value="ARM-like"/>
</dbReference>
<dbReference type="SUPFAM" id="SSF48371">
    <property type="entry name" value="ARM repeat"/>
    <property type="match status" value="1"/>
</dbReference>
<name>A0A8C4RC71_EPTBU</name>
<reference evidence="3" key="2">
    <citation type="submission" date="2025-09" db="UniProtKB">
        <authorList>
            <consortium name="Ensembl"/>
        </authorList>
    </citation>
    <scope>IDENTIFICATION</scope>
</reference>
<dbReference type="Gene3D" id="1.25.10.10">
    <property type="entry name" value="Leucine-rich Repeat Variant"/>
    <property type="match status" value="1"/>
</dbReference>
<proteinExistence type="inferred from homology"/>
<dbReference type="GO" id="GO:0031175">
    <property type="term" value="P:neuron projection development"/>
    <property type="evidence" value="ECO:0007669"/>
    <property type="project" value="TreeGrafter"/>
</dbReference>
<dbReference type="OMA" id="IVHYKKP"/>
<dbReference type="AlphaFoldDB" id="A0A8C4RC71"/>
<evidence type="ECO:0000313" key="4">
    <source>
        <dbReference type="Proteomes" id="UP000694388"/>
    </source>
</evidence>